<organism evidence="1 2">
    <name type="scientific">Psychrosphaera saromensis</name>
    <dbReference type="NCBI Taxonomy" id="716813"/>
    <lineage>
        <taxon>Bacteria</taxon>
        <taxon>Pseudomonadati</taxon>
        <taxon>Pseudomonadota</taxon>
        <taxon>Gammaproteobacteria</taxon>
        <taxon>Alteromonadales</taxon>
        <taxon>Pseudoalteromonadaceae</taxon>
        <taxon>Psychrosphaera</taxon>
    </lineage>
</organism>
<gene>
    <name evidence="1" type="ORF">BTO11_14030</name>
</gene>
<comment type="caution">
    <text evidence="1">The sequence shown here is derived from an EMBL/GenBank/DDBJ whole genome shotgun (WGS) entry which is preliminary data.</text>
</comment>
<accession>A0A2S7UY69</accession>
<keyword evidence="2" id="KW-1185">Reference proteome</keyword>
<proteinExistence type="predicted"/>
<evidence type="ECO:0000313" key="1">
    <source>
        <dbReference type="EMBL" id="PQJ54655.1"/>
    </source>
</evidence>
<name>A0A2S7UY69_9GAMM</name>
<dbReference type="OrthoDB" id="5738265at2"/>
<reference evidence="1 2" key="1">
    <citation type="submission" date="2016-12" db="EMBL/GenBank/DDBJ databases">
        <title>Diversity of luminous bacteria.</title>
        <authorList>
            <person name="Yoshizawa S."/>
            <person name="Kogure K."/>
        </authorList>
    </citation>
    <scope>NUCLEOTIDE SEQUENCE [LARGE SCALE GENOMIC DNA]</scope>
    <source>
        <strain evidence="1 2">SA4-48</strain>
    </source>
</reference>
<evidence type="ECO:0000313" key="2">
    <source>
        <dbReference type="Proteomes" id="UP000239007"/>
    </source>
</evidence>
<sequence length="144" mass="16602">MKILQFLTLICVMFSYDALSCSCRLKSVEESFGDAKAVLLIEVQSLKVVTITDKSRKDEYLKVLEATFNTIETFKESAIPVESLRTYSNCGLDLYPTQRYLVYVPKESSVENYVSHCHGSFKYRPQLEFAESKLKLVREYAKKE</sequence>
<dbReference type="RefSeq" id="WP_105053174.1">
    <property type="nucleotide sequence ID" value="NZ_BMYG01000001.1"/>
</dbReference>
<dbReference type="Gene3D" id="2.40.50.120">
    <property type="match status" value="1"/>
</dbReference>
<dbReference type="Proteomes" id="UP000239007">
    <property type="component" value="Unassembled WGS sequence"/>
</dbReference>
<dbReference type="InterPro" id="IPR008993">
    <property type="entry name" value="TIMP-like_OB-fold"/>
</dbReference>
<dbReference type="EMBL" id="MSCH01000003">
    <property type="protein sequence ID" value="PQJ54655.1"/>
    <property type="molecule type" value="Genomic_DNA"/>
</dbReference>
<protein>
    <submittedName>
        <fullName evidence="1">Uncharacterized protein</fullName>
    </submittedName>
</protein>
<dbReference type="AlphaFoldDB" id="A0A2S7UY69"/>
<dbReference type="SUPFAM" id="SSF50242">
    <property type="entry name" value="TIMP-like"/>
    <property type="match status" value="1"/>
</dbReference>